<dbReference type="PANTHER" id="PTHR38479:SF2">
    <property type="entry name" value="WINGED HELIX DNA-BINDING DOMAIN-CONTAINING PROTEIN"/>
    <property type="match status" value="1"/>
</dbReference>
<comment type="caution">
    <text evidence="1">The sequence shown here is derived from an EMBL/GenBank/DDBJ whole genome shotgun (WGS) entry which is preliminary data.</text>
</comment>
<dbReference type="InterPro" id="IPR009351">
    <property type="entry name" value="AlkZ-like"/>
</dbReference>
<gene>
    <name evidence="1" type="ORF">GCM10010528_08290</name>
</gene>
<name>A0ABP6L2E2_9ACTN</name>
<dbReference type="EMBL" id="BAAAVS010000016">
    <property type="protein sequence ID" value="GAA3029011.1"/>
    <property type="molecule type" value="Genomic_DNA"/>
</dbReference>
<reference evidence="2" key="1">
    <citation type="journal article" date="2019" name="Int. J. Syst. Evol. Microbiol.">
        <title>The Global Catalogue of Microorganisms (GCM) 10K type strain sequencing project: providing services to taxonomists for standard genome sequencing and annotation.</title>
        <authorList>
            <consortium name="The Broad Institute Genomics Platform"/>
            <consortium name="The Broad Institute Genome Sequencing Center for Infectious Disease"/>
            <person name="Wu L."/>
            <person name="Ma J."/>
        </authorList>
    </citation>
    <scope>NUCLEOTIDE SEQUENCE [LARGE SCALE GENOMIC DNA]</scope>
    <source>
        <strain evidence="2">JCM 14234</strain>
    </source>
</reference>
<accession>A0ABP6L2E2</accession>
<protein>
    <submittedName>
        <fullName evidence="1">Winged helix DNA-binding domain-containing protein</fullName>
    </submittedName>
</protein>
<dbReference type="RefSeq" id="WP_290706122.1">
    <property type="nucleotide sequence ID" value="NZ_BAAAVS010000016.1"/>
</dbReference>
<dbReference type="Pfam" id="PF06224">
    <property type="entry name" value="AlkZ-like"/>
    <property type="match status" value="1"/>
</dbReference>
<sequence length="356" mass="39277">MISLEQWNRTLLARQHLLARIDEDVIEVLDRCVGMQAQDPRPPFVALWARIDRFDPVDYDDLLLEREIVRSVVLRGTLLTMDAHDARWVRALVQPRIDAAVRRSHPLPGGVDARAVVDAAREAIDGAAMPVRELRDLLGQRWPTAPVADLMAVVRCGLHLVQVPPRGTWRSSGSDEPAYALLDDWIGPGEPAVIGDEARRDLISMYLRGFGPASIAGIQTWSGLTGLRSLVQQMTDDWELTRIDGPNGEELYDLEGLSISAGDESAPVRLIAPFDHILVAQAPADRIRIADPGLYAATVTRNGRSPGFVLVDGRLAGTWRIADRSVDVDYLTDVGPAQRREVDQEAQRLTAFVAAQ</sequence>
<evidence type="ECO:0000313" key="1">
    <source>
        <dbReference type="EMBL" id="GAA3029011.1"/>
    </source>
</evidence>
<organism evidence="1 2">
    <name type="scientific">Gordonia defluvii</name>
    <dbReference type="NCBI Taxonomy" id="283718"/>
    <lineage>
        <taxon>Bacteria</taxon>
        <taxon>Bacillati</taxon>
        <taxon>Actinomycetota</taxon>
        <taxon>Actinomycetes</taxon>
        <taxon>Mycobacteriales</taxon>
        <taxon>Gordoniaceae</taxon>
        <taxon>Gordonia</taxon>
    </lineage>
</organism>
<dbReference type="Proteomes" id="UP001501035">
    <property type="component" value="Unassembled WGS sequence"/>
</dbReference>
<proteinExistence type="predicted"/>
<keyword evidence="1" id="KW-0238">DNA-binding</keyword>
<keyword evidence="2" id="KW-1185">Reference proteome</keyword>
<evidence type="ECO:0000313" key="2">
    <source>
        <dbReference type="Proteomes" id="UP001501035"/>
    </source>
</evidence>
<dbReference type="PANTHER" id="PTHR38479">
    <property type="entry name" value="LMO0824 PROTEIN"/>
    <property type="match status" value="1"/>
</dbReference>
<dbReference type="GO" id="GO:0003677">
    <property type="term" value="F:DNA binding"/>
    <property type="evidence" value="ECO:0007669"/>
    <property type="project" value="UniProtKB-KW"/>
</dbReference>